<sequence>MTINKSQGQSVTYVGLDLCTPVFSHGKLYVAFSRCTSGQWSLQQIQVLFPDTEKYTDTLNIIYPEALLPL</sequence>
<dbReference type="InterPro" id="IPR027417">
    <property type="entry name" value="P-loop_NTPase"/>
</dbReference>
<gene>
    <name evidence="1" type="ORF">ARMGADRAFT_946155</name>
</gene>
<keyword evidence="1" id="KW-0547">Nucleotide-binding</keyword>
<dbReference type="OrthoDB" id="3353471at2759"/>
<keyword evidence="1" id="KW-0067">ATP-binding</keyword>
<keyword evidence="1" id="KW-0378">Hydrolase</keyword>
<dbReference type="InParanoid" id="A0A2H3CHU4"/>
<protein>
    <submittedName>
        <fullName evidence="1">Helicase-like protein</fullName>
    </submittedName>
</protein>
<keyword evidence="2" id="KW-1185">Reference proteome</keyword>
<keyword evidence="1" id="KW-0347">Helicase</keyword>
<dbReference type="STRING" id="47427.A0A2H3CHU4"/>
<dbReference type="Proteomes" id="UP000217790">
    <property type="component" value="Unassembled WGS sequence"/>
</dbReference>
<dbReference type="OMA" id="TNNAVYP"/>
<reference evidence="2" key="1">
    <citation type="journal article" date="2017" name="Nat. Ecol. Evol.">
        <title>Genome expansion and lineage-specific genetic innovations in the forest pathogenic fungi Armillaria.</title>
        <authorList>
            <person name="Sipos G."/>
            <person name="Prasanna A.N."/>
            <person name="Walter M.C."/>
            <person name="O'Connor E."/>
            <person name="Balint B."/>
            <person name="Krizsan K."/>
            <person name="Kiss B."/>
            <person name="Hess J."/>
            <person name="Varga T."/>
            <person name="Slot J."/>
            <person name="Riley R."/>
            <person name="Boka B."/>
            <person name="Rigling D."/>
            <person name="Barry K."/>
            <person name="Lee J."/>
            <person name="Mihaltcheva S."/>
            <person name="LaButti K."/>
            <person name="Lipzen A."/>
            <person name="Waldron R."/>
            <person name="Moloney N.M."/>
            <person name="Sperisen C."/>
            <person name="Kredics L."/>
            <person name="Vagvoelgyi C."/>
            <person name="Patrignani A."/>
            <person name="Fitzpatrick D."/>
            <person name="Nagy I."/>
            <person name="Doyle S."/>
            <person name="Anderson J.B."/>
            <person name="Grigoriev I.V."/>
            <person name="Gueldener U."/>
            <person name="Muensterkoetter M."/>
            <person name="Nagy L.G."/>
        </authorList>
    </citation>
    <scope>NUCLEOTIDE SEQUENCE [LARGE SCALE GENOMIC DNA]</scope>
    <source>
        <strain evidence="2">Ar21-2</strain>
    </source>
</reference>
<dbReference type="AlphaFoldDB" id="A0A2H3CHU4"/>
<dbReference type="EMBL" id="KZ293714">
    <property type="protein sequence ID" value="PBK82641.1"/>
    <property type="molecule type" value="Genomic_DNA"/>
</dbReference>
<accession>A0A2H3CHU4</accession>
<evidence type="ECO:0000313" key="1">
    <source>
        <dbReference type="EMBL" id="PBK82641.1"/>
    </source>
</evidence>
<name>A0A2H3CHU4_ARMGA</name>
<proteinExistence type="predicted"/>
<dbReference type="SUPFAM" id="SSF52540">
    <property type="entry name" value="P-loop containing nucleoside triphosphate hydrolases"/>
    <property type="match status" value="1"/>
</dbReference>
<evidence type="ECO:0000313" key="2">
    <source>
        <dbReference type="Proteomes" id="UP000217790"/>
    </source>
</evidence>
<organism evidence="1 2">
    <name type="scientific">Armillaria gallica</name>
    <name type="common">Bulbous honey fungus</name>
    <name type="synonym">Armillaria bulbosa</name>
    <dbReference type="NCBI Taxonomy" id="47427"/>
    <lineage>
        <taxon>Eukaryota</taxon>
        <taxon>Fungi</taxon>
        <taxon>Dikarya</taxon>
        <taxon>Basidiomycota</taxon>
        <taxon>Agaricomycotina</taxon>
        <taxon>Agaricomycetes</taxon>
        <taxon>Agaricomycetidae</taxon>
        <taxon>Agaricales</taxon>
        <taxon>Marasmiineae</taxon>
        <taxon>Physalacriaceae</taxon>
        <taxon>Armillaria</taxon>
    </lineage>
</organism>
<dbReference type="GO" id="GO:0004386">
    <property type="term" value="F:helicase activity"/>
    <property type="evidence" value="ECO:0007669"/>
    <property type="project" value="UniProtKB-KW"/>
</dbReference>